<name>A0A0F9KUP8_9ZZZZ</name>
<feature type="non-terminal residue" evidence="2">
    <location>
        <position position="1"/>
    </location>
</feature>
<dbReference type="EMBL" id="LAZR01012628">
    <property type="protein sequence ID" value="KKM25843.1"/>
    <property type="molecule type" value="Genomic_DNA"/>
</dbReference>
<proteinExistence type="predicted"/>
<feature type="region of interest" description="Disordered" evidence="1">
    <location>
        <begin position="239"/>
        <end position="259"/>
    </location>
</feature>
<organism evidence="2">
    <name type="scientific">marine sediment metagenome</name>
    <dbReference type="NCBI Taxonomy" id="412755"/>
    <lineage>
        <taxon>unclassified sequences</taxon>
        <taxon>metagenomes</taxon>
        <taxon>ecological metagenomes</taxon>
    </lineage>
</organism>
<feature type="region of interest" description="Disordered" evidence="1">
    <location>
        <begin position="288"/>
        <end position="335"/>
    </location>
</feature>
<sequence length="335" mass="37507">AFPGSEVLEMSKKERVLEFAKVMTEPKHYMHGDYTGNTLEEAQLIFEDIPTIYGILMDSNCPFCNEKGFGQIQMIDFEKYVLRVRCYLCDAIVKVDLKPALTLVKKGKKINELSITKEICGGKDMKDKEKSYSLNDLSGGEGFTVKCNDCNKVFQSDVRGESTNCSCGGSATTIGEDASKLQEDKIMKEKIEALEKELATAKKELEDKVGELQTATATIDELKRESEEAKVKIEEIEKTKKEDVEKAKTDATKIAERKSGLGEEFSKDVDLLDDAQYELAKTKKELSEKDAEIAELKKGKKPEGEKDLDKGSHDDEDGGDEVSKKSKKVRDFFLK</sequence>
<evidence type="ECO:0000256" key="1">
    <source>
        <dbReference type="SAM" id="MobiDB-lite"/>
    </source>
</evidence>
<evidence type="ECO:0000313" key="2">
    <source>
        <dbReference type="EMBL" id="KKM25843.1"/>
    </source>
</evidence>
<accession>A0A0F9KUP8</accession>
<gene>
    <name evidence="2" type="ORF">LCGC14_1590930</name>
</gene>
<feature type="compositionally biased region" description="Basic and acidic residues" evidence="1">
    <location>
        <begin position="321"/>
        <end position="335"/>
    </location>
</feature>
<reference evidence="2" key="1">
    <citation type="journal article" date="2015" name="Nature">
        <title>Complex archaea that bridge the gap between prokaryotes and eukaryotes.</title>
        <authorList>
            <person name="Spang A."/>
            <person name="Saw J.H."/>
            <person name="Jorgensen S.L."/>
            <person name="Zaremba-Niedzwiedzka K."/>
            <person name="Martijn J."/>
            <person name="Lind A.E."/>
            <person name="van Eijk R."/>
            <person name="Schleper C."/>
            <person name="Guy L."/>
            <person name="Ettema T.J."/>
        </authorList>
    </citation>
    <scope>NUCLEOTIDE SEQUENCE</scope>
</reference>
<dbReference type="AlphaFoldDB" id="A0A0F9KUP8"/>
<feature type="compositionally biased region" description="Basic and acidic residues" evidence="1">
    <location>
        <begin position="288"/>
        <end position="313"/>
    </location>
</feature>
<protein>
    <submittedName>
        <fullName evidence="2">Uncharacterized protein</fullName>
    </submittedName>
</protein>
<comment type="caution">
    <text evidence="2">The sequence shown here is derived from an EMBL/GenBank/DDBJ whole genome shotgun (WGS) entry which is preliminary data.</text>
</comment>